<name>X1SZF8_9ZZZZ</name>
<protein>
    <submittedName>
        <fullName evidence="1">Uncharacterized protein</fullName>
    </submittedName>
</protein>
<reference evidence="1" key="1">
    <citation type="journal article" date="2014" name="Front. Microbiol.">
        <title>High frequency of phylogenetically diverse reductive dehalogenase-homologous genes in deep subseafloor sedimentary metagenomes.</title>
        <authorList>
            <person name="Kawai M."/>
            <person name="Futagami T."/>
            <person name="Toyoda A."/>
            <person name="Takaki Y."/>
            <person name="Nishi S."/>
            <person name="Hori S."/>
            <person name="Arai W."/>
            <person name="Tsubouchi T."/>
            <person name="Morono Y."/>
            <person name="Uchiyama I."/>
            <person name="Ito T."/>
            <person name="Fujiyama A."/>
            <person name="Inagaki F."/>
            <person name="Takami H."/>
        </authorList>
    </citation>
    <scope>NUCLEOTIDE SEQUENCE</scope>
    <source>
        <strain evidence="1">Expedition CK06-06</strain>
    </source>
</reference>
<gene>
    <name evidence="1" type="ORF">S12H4_25257</name>
</gene>
<sequence length="40" mass="4730">IVLLKDNGEIMKIFKIRNDYAGYIDFLFPEFSQSSFSLRL</sequence>
<feature type="non-terminal residue" evidence="1">
    <location>
        <position position="1"/>
    </location>
</feature>
<comment type="caution">
    <text evidence="1">The sequence shown here is derived from an EMBL/GenBank/DDBJ whole genome shotgun (WGS) entry which is preliminary data.</text>
</comment>
<evidence type="ECO:0000313" key="1">
    <source>
        <dbReference type="EMBL" id="GAI73214.1"/>
    </source>
</evidence>
<organism evidence="1">
    <name type="scientific">marine sediment metagenome</name>
    <dbReference type="NCBI Taxonomy" id="412755"/>
    <lineage>
        <taxon>unclassified sequences</taxon>
        <taxon>metagenomes</taxon>
        <taxon>ecological metagenomes</taxon>
    </lineage>
</organism>
<proteinExistence type="predicted"/>
<dbReference type="EMBL" id="BARW01014067">
    <property type="protein sequence ID" value="GAI73214.1"/>
    <property type="molecule type" value="Genomic_DNA"/>
</dbReference>
<dbReference type="AlphaFoldDB" id="X1SZF8"/>
<accession>X1SZF8</accession>